<feature type="transmembrane region" description="Helical" evidence="5">
    <location>
        <begin position="45"/>
        <end position="66"/>
    </location>
</feature>
<protein>
    <recommendedName>
        <fullName evidence="6">MARVEL domain-containing protein</fullName>
    </recommendedName>
</protein>
<feature type="transmembrane region" description="Helical" evidence="5">
    <location>
        <begin position="78"/>
        <end position="105"/>
    </location>
</feature>
<keyword evidence="4 5" id="KW-0472">Membrane</keyword>
<dbReference type="AlphaFoldDB" id="A0AAJ0BN47"/>
<keyword evidence="8" id="KW-1185">Reference proteome</keyword>
<dbReference type="Proteomes" id="UP001239445">
    <property type="component" value="Unassembled WGS sequence"/>
</dbReference>
<evidence type="ECO:0000256" key="2">
    <source>
        <dbReference type="ARBA" id="ARBA00022692"/>
    </source>
</evidence>
<dbReference type="EMBL" id="MU839827">
    <property type="protein sequence ID" value="KAK1760099.1"/>
    <property type="molecule type" value="Genomic_DNA"/>
</dbReference>
<evidence type="ECO:0000256" key="5">
    <source>
        <dbReference type="SAM" id="Phobius"/>
    </source>
</evidence>
<feature type="transmembrane region" description="Helical" evidence="5">
    <location>
        <begin position="138"/>
        <end position="159"/>
    </location>
</feature>
<dbReference type="GO" id="GO:0016020">
    <property type="term" value="C:membrane"/>
    <property type="evidence" value="ECO:0007669"/>
    <property type="project" value="UniProtKB-SubCell"/>
</dbReference>
<evidence type="ECO:0000313" key="8">
    <source>
        <dbReference type="Proteomes" id="UP001239445"/>
    </source>
</evidence>
<accession>A0AAJ0BN47</accession>
<dbReference type="PANTHER" id="PTHR39608:SF1">
    <property type="entry name" value="INTEGRAL MEMBRANE PROTEIN (AFU_ORTHOLOGUE AFUA_5G08640)"/>
    <property type="match status" value="1"/>
</dbReference>
<keyword evidence="2 5" id="KW-0812">Transmembrane</keyword>
<feature type="domain" description="MARVEL" evidence="6">
    <location>
        <begin position="9"/>
        <end position="156"/>
    </location>
</feature>
<comment type="caution">
    <text evidence="7">The sequence shown here is derived from an EMBL/GenBank/DDBJ whole genome shotgun (WGS) entry which is preliminary data.</text>
</comment>
<evidence type="ECO:0000256" key="1">
    <source>
        <dbReference type="ARBA" id="ARBA00004141"/>
    </source>
</evidence>
<keyword evidence="3 5" id="KW-1133">Transmembrane helix</keyword>
<dbReference type="InterPro" id="IPR008253">
    <property type="entry name" value="Marvel"/>
</dbReference>
<sequence>MGSTSRICCVILRVWELVCSAVVLGLVARFVHVVIVGGGSNDSRLIYTLVLACISTLYSILFIAPFHYTFLAFPADFALFIMWLVAFCLLVTRVATATCNSVWYWNYWGYYWGGWYANPVVINGPGDIGYAGCSQWRAVLAFSFMAAITFLLSSILYCLPLGSELVGAMEKSCIH</sequence>
<evidence type="ECO:0000259" key="6">
    <source>
        <dbReference type="Pfam" id="PF01284"/>
    </source>
</evidence>
<dbReference type="PANTHER" id="PTHR39608">
    <property type="entry name" value="INTEGRAL MEMBRANE PROTEIN (AFU_ORTHOLOGUE AFUA_5G08640)"/>
    <property type="match status" value="1"/>
</dbReference>
<dbReference type="Pfam" id="PF01284">
    <property type="entry name" value="MARVEL"/>
    <property type="match status" value="1"/>
</dbReference>
<feature type="transmembrane region" description="Helical" evidence="5">
    <location>
        <begin position="12"/>
        <end position="39"/>
    </location>
</feature>
<evidence type="ECO:0000256" key="3">
    <source>
        <dbReference type="ARBA" id="ARBA00022989"/>
    </source>
</evidence>
<name>A0AAJ0BN47_9PEZI</name>
<evidence type="ECO:0000313" key="7">
    <source>
        <dbReference type="EMBL" id="KAK1760099.1"/>
    </source>
</evidence>
<proteinExistence type="predicted"/>
<gene>
    <name evidence="7" type="ORF">QBC47DRAFT_448706</name>
</gene>
<organism evidence="7 8">
    <name type="scientific">Echria macrotheca</name>
    <dbReference type="NCBI Taxonomy" id="438768"/>
    <lineage>
        <taxon>Eukaryota</taxon>
        <taxon>Fungi</taxon>
        <taxon>Dikarya</taxon>
        <taxon>Ascomycota</taxon>
        <taxon>Pezizomycotina</taxon>
        <taxon>Sordariomycetes</taxon>
        <taxon>Sordariomycetidae</taxon>
        <taxon>Sordariales</taxon>
        <taxon>Schizotheciaceae</taxon>
        <taxon>Echria</taxon>
    </lineage>
</organism>
<reference evidence="7" key="1">
    <citation type="submission" date="2023-06" db="EMBL/GenBank/DDBJ databases">
        <title>Genome-scale phylogeny and comparative genomics of the fungal order Sordariales.</title>
        <authorList>
            <consortium name="Lawrence Berkeley National Laboratory"/>
            <person name="Hensen N."/>
            <person name="Bonometti L."/>
            <person name="Westerberg I."/>
            <person name="Brannstrom I.O."/>
            <person name="Guillou S."/>
            <person name="Cros-Aarteil S."/>
            <person name="Calhoun S."/>
            <person name="Haridas S."/>
            <person name="Kuo A."/>
            <person name="Mondo S."/>
            <person name="Pangilinan J."/>
            <person name="Riley R."/>
            <person name="Labutti K."/>
            <person name="Andreopoulos B."/>
            <person name="Lipzen A."/>
            <person name="Chen C."/>
            <person name="Yanf M."/>
            <person name="Daum C."/>
            <person name="Ng V."/>
            <person name="Clum A."/>
            <person name="Steindorff A."/>
            <person name="Ohm R."/>
            <person name="Martin F."/>
            <person name="Silar P."/>
            <person name="Natvig D."/>
            <person name="Lalanne C."/>
            <person name="Gautier V."/>
            <person name="Ament-Velasquez S.L."/>
            <person name="Kruys A."/>
            <person name="Hutchinson M.I."/>
            <person name="Powell A.J."/>
            <person name="Barry K."/>
            <person name="Miller A.N."/>
            <person name="Grigoriev I.V."/>
            <person name="Debuchy R."/>
            <person name="Gladieux P."/>
            <person name="Thoren M.H."/>
            <person name="Johannesson H."/>
        </authorList>
    </citation>
    <scope>NUCLEOTIDE SEQUENCE</scope>
    <source>
        <strain evidence="7">PSN4</strain>
    </source>
</reference>
<comment type="subcellular location">
    <subcellularLocation>
        <location evidence="1">Membrane</location>
        <topology evidence="1">Multi-pass membrane protein</topology>
    </subcellularLocation>
</comment>
<evidence type="ECO:0000256" key="4">
    <source>
        <dbReference type="ARBA" id="ARBA00023136"/>
    </source>
</evidence>